<dbReference type="InterPro" id="IPR039567">
    <property type="entry name" value="Gly-zipper"/>
</dbReference>
<name>A0A4R7S821_9BACT</name>
<feature type="domain" description="Glycine zipper" evidence="1">
    <location>
        <begin position="78"/>
        <end position="125"/>
    </location>
</feature>
<evidence type="ECO:0000259" key="1">
    <source>
        <dbReference type="Pfam" id="PF13488"/>
    </source>
</evidence>
<evidence type="ECO:0000313" key="3">
    <source>
        <dbReference type="Proteomes" id="UP000295662"/>
    </source>
</evidence>
<dbReference type="Proteomes" id="UP000295662">
    <property type="component" value="Unassembled WGS sequence"/>
</dbReference>
<dbReference type="Pfam" id="PF13488">
    <property type="entry name" value="Gly-zipper_Omp"/>
    <property type="match status" value="1"/>
</dbReference>
<reference evidence="2 3" key="1">
    <citation type="submission" date="2019-03" db="EMBL/GenBank/DDBJ databases">
        <title>Genomic Encyclopedia of Archaeal and Bacterial Type Strains, Phase II (KMG-II): from individual species to whole genera.</title>
        <authorList>
            <person name="Goeker M."/>
        </authorList>
    </citation>
    <scope>NUCLEOTIDE SEQUENCE [LARGE SCALE GENOMIC DNA]</scope>
    <source>
        <strain evidence="2 3">ATCC 25309</strain>
    </source>
</reference>
<keyword evidence="3" id="KW-1185">Reference proteome</keyword>
<evidence type="ECO:0000313" key="2">
    <source>
        <dbReference type="EMBL" id="TDU73417.1"/>
    </source>
</evidence>
<comment type="caution">
    <text evidence="2">The sequence shown here is derived from an EMBL/GenBank/DDBJ whole genome shotgun (WGS) entry which is preliminary data.</text>
</comment>
<dbReference type="EMBL" id="SOCA01000002">
    <property type="protein sequence ID" value="TDU73417.1"/>
    <property type="molecule type" value="Genomic_DNA"/>
</dbReference>
<dbReference type="AlphaFoldDB" id="A0A4R7S821"/>
<organism evidence="2 3">
    <name type="scientific">Prosthecobacter fusiformis</name>
    <dbReference type="NCBI Taxonomy" id="48464"/>
    <lineage>
        <taxon>Bacteria</taxon>
        <taxon>Pseudomonadati</taxon>
        <taxon>Verrucomicrobiota</taxon>
        <taxon>Verrucomicrobiia</taxon>
        <taxon>Verrucomicrobiales</taxon>
        <taxon>Verrucomicrobiaceae</taxon>
        <taxon>Prosthecobacter</taxon>
    </lineage>
</organism>
<accession>A0A4R7S821</accession>
<protein>
    <submittedName>
        <fullName evidence="2">YmgG-like glycine-zipper protein</fullName>
    </submittedName>
</protein>
<sequence length="152" mass="16422">MQPARLKRPFVVHDAINGWELYRSAWEKDDGTLLALTNCSVATAMPNSTYRIMKRIFITLIAISSLASCATGPNAQTGTVVGGLGGAALGGIVGNQSGRGLEGAAIGAGLGALAGNAIGNSQDQRNYQRGRYYNNGRYYNQRGYRNNRYYYY</sequence>
<gene>
    <name evidence="2" type="ORF">EI77_01887</name>
</gene>
<proteinExistence type="predicted"/>